<dbReference type="Pfam" id="PF04392">
    <property type="entry name" value="ABC_sub_bind"/>
    <property type="match status" value="1"/>
</dbReference>
<feature type="chain" id="PRO_5038689778" evidence="1">
    <location>
        <begin position="24"/>
        <end position="339"/>
    </location>
</feature>
<proteinExistence type="predicted"/>
<accession>A0A4R3JJ42</accession>
<evidence type="ECO:0000313" key="5">
    <source>
        <dbReference type="Proteomes" id="UP000702954"/>
    </source>
</evidence>
<dbReference type="EMBL" id="BHEO01000008">
    <property type="protein sequence ID" value="GBU05658.1"/>
    <property type="molecule type" value="Genomic_DNA"/>
</dbReference>
<comment type="caution">
    <text evidence="3">The sequence shown here is derived from an EMBL/GenBank/DDBJ whole genome shotgun (WGS) entry which is preliminary data.</text>
</comment>
<dbReference type="PANTHER" id="PTHR35271:SF1">
    <property type="entry name" value="ABC TRANSPORTER, SUBSTRATE-BINDING LIPOPROTEIN"/>
    <property type="match status" value="1"/>
</dbReference>
<dbReference type="SUPFAM" id="SSF53822">
    <property type="entry name" value="Periplasmic binding protein-like I"/>
    <property type="match status" value="2"/>
</dbReference>
<dbReference type="CDD" id="cd06325">
    <property type="entry name" value="PBP1_ABC_unchar_transporter"/>
    <property type="match status" value="1"/>
</dbReference>
<evidence type="ECO:0000313" key="3">
    <source>
        <dbReference type="EMBL" id="TCS66086.1"/>
    </source>
</evidence>
<dbReference type="Proteomes" id="UP000702954">
    <property type="component" value="Unassembled WGS sequence"/>
</dbReference>
<dbReference type="RefSeq" id="WP_116441927.1">
    <property type="nucleotide sequence ID" value="NZ_BHEO01000008.1"/>
</dbReference>
<evidence type="ECO:0000313" key="2">
    <source>
        <dbReference type="EMBL" id="GBU05658.1"/>
    </source>
</evidence>
<dbReference type="AlphaFoldDB" id="A0A4R3JJ42"/>
<gene>
    <name evidence="3" type="ORF">EDD74_12050</name>
    <name evidence="2" type="ORF">FAEUMB_21990</name>
</gene>
<reference evidence="3 4" key="2">
    <citation type="submission" date="2019-03" db="EMBL/GenBank/DDBJ databases">
        <title>Genomic Encyclopedia of Type Strains, Phase IV (KMG-IV): sequencing the most valuable type-strain genomes for metagenomic binning, comparative biology and taxonomic classification.</title>
        <authorList>
            <person name="Goeker M."/>
        </authorList>
    </citation>
    <scope>NUCLEOTIDE SEQUENCE [LARGE SCALE GENOMIC DNA]</scope>
    <source>
        <strain evidence="3 4">DSM 103426</strain>
    </source>
</reference>
<dbReference type="InterPro" id="IPR007487">
    <property type="entry name" value="ABC_transpt-TYRBP-like"/>
</dbReference>
<name>A0A4R3JJ42_9FIRM</name>
<evidence type="ECO:0000256" key="1">
    <source>
        <dbReference type="SAM" id="SignalP"/>
    </source>
</evidence>
<organism evidence="3 4">
    <name type="scientific">Faecalimonas umbilicata</name>
    <dbReference type="NCBI Taxonomy" id="1912855"/>
    <lineage>
        <taxon>Bacteria</taxon>
        <taxon>Bacillati</taxon>
        <taxon>Bacillota</taxon>
        <taxon>Clostridia</taxon>
        <taxon>Lachnospirales</taxon>
        <taxon>Lachnospiraceae</taxon>
        <taxon>Faecalimonas</taxon>
    </lineage>
</organism>
<evidence type="ECO:0000313" key="4">
    <source>
        <dbReference type="Proteomes" id="UP000294613"/>
    </source>
</evidence>
<feature type="signal peptide" evidence="1">
    <location>
        <begin position="1"/>
        <end position="23"/>
    </location>
</feature>
<protein>
    <submittedName>
        <fullName evidence="2">ABC transporter substrate-binding protein</fullName>
    </submittedName>
    <submittedName>
        <fullName evidence="3">Putative ABC transport system substrate-binding protein</fullName>
    </submittedName>
</protein>
<dbReference type="PANTHER" id="PTHR35271">
    <property type="entry name" value="ABC TRANSPORTER, SUBSTRATE-BINDING LIPOPROTEIN-RELATED"/>
    <property type="match status" value="1"/>
</dbReference>
<keyword evidence="1" id="KW-0732">Signal</keyword>
<dbReference type="EMBL" id="SLZV01000020">
    <property type="protein sequence ID" value="TCS66086.1"/>
    <property type="molecule type" value="Genomic_DNA"/>
</dbReference>
<dbReference type="Proteomes" id="UP000294613">
    <property type="component" value="Unassembled WGS sequence"/>
</dbReference>
<keyword evidence="5" id="KW-1185">Reference proteome</keyword>
<reference evidence="2 5" key="1">
    <citation type="journal article" date="2018" name="Int. J. Syst. Evol. Microbiol.">
        <title>Draft Genome Sequence of Faecalimonas umbilicata JCM 30896T, an Acetate-Producing Bacterium Isolated from Human Feces.</title>
        <authorList>
            <person name="Sakamoto M."/>
            <person name="Ikeyama N."/>
            <person name="Yuki M."/>
            <person name="Ohkuma M."/>
        </authorList>
    </citation>
    <scope>NUCLEOTIDE SEQUENCE [LARGE SCALE GENOMIC DNA]</scope>
    <source>
        <strain evidence="2 5">EGH7</strain>
    </source>
</reference>
<dbReference type="InterPro" id="IPR028082">
    <property type="entry name" value="Peripla_BP_I"/>
</dbReference>
<dbReference type="PROSITE" id="PS51257">
    <property type="entry name" value="PROKAR_LIPOPROTEIN"/>
    <property type="match status" value="1"/>
</dbReference>
<sequence>MMRRMSKKVGKLTGSLAAVLAIAAITGCGSKQEAKNEQGEQIYRIGISQFAEHASLDNCREGFLEGLKEEGLEEGKNLKIEVKNAAADMGTASQIADRFVADQMDLICAIATPSAQTAFNAAMDTEIPVIYTAVTDPETAELAGKDKKPAGEVTGTSDRLPIKDQLEMIRQILPEAKKIGILYTTSEVNSLSAIRVYENYAEDYGFEIVTAGVSNTSEIAMAAEALVGKVDCLTNLTDNTVVNSLPTILERAKEAEIPVFGSEIEQVKLGCLAAEGLDYVELGKQTGKMAAKILTGEAKASELEYEEISGGNLYLNTAVAEQLGISFGEELLENAEICE</sequence>
<dbReference type="Gene3D" id="3.40.50.2300">
    <property type="match status" value="2"/>
</dbReference>